<reference evidence="2" key="1">
    <citation type="journal article" date="2023" name="Plant J.">
        <title>Genome sequences and population genomics provide insights into the demographic history, inbreeding, and mutation load of two 'living fossil' tree species of Dipteronia.</title>
        <authorList>
            <person name="Feng Y."/>
            <person name="Comes H.P."/>
            <person name="Chen J."/>
            <person name="Zhu S."/>
            <person name="Lu R."/>
            <person name="Zhang X."/>
            <person name="Li P."/>
            <person name="Qiu J."/>
            <person name="Olsen K.M."/>
            <person name="Qiu Y."/>
        </authorList>
    </citation>
    <scope>NUCLEOTIDE SEQUENCE</scope>
    <source>
        <strain evidence="2">NBL</strain>
    </source>
</reference>
<dbReference type="PANTHER" id="PTHR47718">
    <property type="entry name" value="OS01G0519700 PROTEIN"/>
    <property type="match status" value="1"/>
</dbReference>
<dbReference type="EMBL" id="JANJYJ010000002">
    <property type="protein sequence ID" value="KAK3228308.1"/>
    <property type="molecule type" value="Genomic_DNA"/>
</dbReference>
<evidence type="ECO:0000313" key="2">
    <source>
        <dbReference type="EMBL" id="KAK3228308.1"/>
    </source>
</evidence>
<organism evidence="2 3">
    <name type="scientific">Dipteronia sinensis</name>
    <dbReference type="NCBI Taxonomy" id="43782"/>
    <lineage>
        <taxon>Eukaryota</taxon>
        <taxon>Viridiplantae</taxon>
        <taxon>Streptophyta</taxon>
        <taxon>Embryophyta</taxon>
        <taxon>Tracheophyta</taxon>
        <taxon>Spermatophyta</taxon>
        <taxon>Magnoliopsida</taxon>
        <taxon>eudicotyledons</taxon>
        <taxon>Gunneridae</taxon>
        <taxon>Pentapetalae</taxon>
        <taxon>rosids</taxon>
        <taxon>malvids</taxon>
        <taxon>Sapindales</taxon>
        <taxon>Sapindaceae</taxon>
        <taxon>Hippocastanoideae</taxon>
        <taxon>Acereae</taxon>
        <taxon>Dipteronia</taxon>
    </lineage>
</organism>
<gene>
    <name evidence="2" type="ORF">Dsin_008170</name>
</gene>
<feature type="domain" description="FAR1" evidence="1">
    <location>
        <begin position="32"/>
        <end position="121"/>
    </location>
</feature>
<keyword evidence="3" id="KW-1185">Reference proteome</keyword>
<proteinExistence type="predicted"/>
<accession>A0AAE0EH69</accession>
<evidence type="ECO:0000259" key="1">
    <source>
        <dbReference type="Pfam" id="PF03101"/>
    </source>
</evidence>
<dbReference type="InterPro" id="IPR004330">
    <property type="entry name" value="FAR1_DNA_bnd_dom"/>
</dbReference>
<dbReference type="Proteomes" id="UP001281410">
    <property type="component" value="Unassembled WGS sequence"/>
</dbReference>
<dbReference type="PANTHER" id="PTHR47718:SF2">
    <property type="entry name" value="PROTEIN FAR1-RELATED SEQUENCE 5-LIKE"/>
    <property type="match status" value="1"/>
</dbReference>
<name>A0AAE0EH69_9ROSI</name>
<evidence type="ECO:0000313" key="3">
    <source>
        <dbReference type="Proteomes" id="UP001281410"/>
    </source>
</evidence>
<comment type="caution">
    <text evidence="2">The sequence shown here is derived from an EMBL/GenBank/DDBJ whole genome shotgun (WGS) entry which is preliminary data.</text>
</comment>
<protein>
    <recommendedName>
        <fullName evidence="1">FAR1 domain-containing protein</fullName>
    </recommendedName>
</protein>
<sequence length="216" mass="25232">MATIDTELECLKELDWQPRCGMKFESEQLAYEFYNINGRKIGFSIRKDTFGKNRRTGEISSRIFVGSKEGSRSKHKHDVLTIKPREETRTGCGAQMGIKIDRNKNKFYVNHFVEMHNHHFVRQECTHMLPSQRKIYVTQAIEVDLARESGISLKSSYELLGRQADGRDSLGYTKRDQKNYLRSKRQNKLAYGEACCVLKYFYDQTLKTPSFYMLSN</sequence>
<dbReference type="AlphaFoldDB" id="A0AAE0EH69"/>
<dbReference type="Pfam" id="PF03101">
    <property type="entry name" value="FAR1"/>
    <property type="match status" value="1"/>
</dbReference>